<dbReference type="Pfam" id="PF02889">
    <property type="entry name" value="Sec63"/>
    <property type="match status" value="1"/>
</dbReference>
<dbReference type="Proteomes" id="UP000006729">
    <property type="component" value="Chromosome 2"/>
</dbReference>
<feature type="domain" description="SEC63" evidence="1">
    <location>
        <begin position="1"/>
        <end position="92"/>
    </location>
</feature>
<sequence>MVFITQSVGCLKRAHFDIVLRRGWAQLTCIEKAMDLCGMVNRERGGASRLPLETGQVRPPISNANLVALVQHVPHTVSRSEHTISPDFQLEDKEWQYYKGPTVSHVAYIAPLEAIVKECYRGGERVR</sequence>
<organism evidence="2 3">
    <name type="scientific">Populus trichocarpa</name>
    <name type="common">Western balsam poplar</name>
    <name type="synonym">Populus balsamifera subsp. trichocarpa</name>
    <dbReference type="NCBI Taxonomy" id="3694"/>
    <lineage>
        <taxon>Eukaryota</taxon>
        <taxon>Viridiplantae</taxon>
        <taxon>Streptophyta</taxon>
        <taxon>Embryophyta</taxon>
        <taxon>Tracheophyta</taxon>
        <taxon>Spermatophyta</taxon>
        <taxon>Magnoliopsida</taxon>
        <taxon>eudicotyledons</taxon>
        <taxon>Gunneridae</taxon>
        <taxon>Pentapetalae</taxon>
        <taxon>rosids</taxon>
        <taxon>fabids</taxon>
        <taxon>Malpighiales</taxon>
        <taxon>Salicaceae</taxon>
        <taxon>Saliceae</taxon>
        <taxon>Populus</taxon>
    </lineage>
</organism>
<keyword evidence="3" id="KW-1185">Reference proteome</keyword>
<dbReference type="EMBL" id="CM009291">
    <property type="protein sequence ID" value="PNT47035.1"/>
    <property type="molecule type" value="Genomic_DNA"/>
</dbReference>
<proteinExistence type="predicted"/>
<evidence type="ECO:0000313" key="2">
    <source>
        <dbReference type="EMBL" id="PNT47035.1"/>
    </source>
</evidence>
<dbReference type="InterPro" id="IPR004179">
    <property type="entry name" value="Sec63-dom"/>
</dbReference>
<dbReference type="AlphaFoldDB" id="A0A2K2BB85"/>
<protein>
    <recommendedName>
        <fullName evidence="1">SEC63 domain-containing protein</fullName>
    </recommendedName>
</protein>
<dbReference type="InParanoid" id="A0A2K2BB85"/>
<name>A0A2K2BB85_POPTR</name>
<evidence type="ECO:0000313" key="3">
    <source>
        <dbReference type="Proteomes" id="UP000006729"/>
    </source>
</evidence>
<dbReference type="STRING" id="3694.A0A2K2BB85"/>
<reference evidence="2 3" key="1">
    <citation type="journal article" date="2006" name="Science">
        <title>The genome of black cottonwood, Populus trichocarpa (Torr. &amp; Gray).</title>
        <authorList>
            <person name="Tuskan G.A."/>
            <person name="Difazio S."/>
            <person name="Jansson S."/>
            <person name="Bohlmann J."/>
            <person name="Grigoriev I."/>
            <person name="Hellsten U."/>
            <person name="Putnam N."/>
            <person name="Ralph S."/>
            <person name="Rombauts S."/>
            <person name="Salamov A."/>
            <person name="Schein J."/>
            <person name="Sterck L."/>
            <person name="Aerts A."/>
            <person name="Bhalerao R.R."/>
            <person name="Bhalerao R.P."/>
            <person name="Blaudez D."/>
            <person name="Boerjan W."/>
            <person name="Brun A."/>
            <person name="Brunner A."/>
            <person name="Busov V."/>
            <person name="Campbell M."/>
            <person name="Carlson J."/>
            <person name="Chalot M."/>
            <person name="Chapman J."/>
            <person name="Chen G.L."/>
            <person name="Cooper D."/>
            <person name="Coutinho P.M."/>
            <person name="Couturier J."/>
            <person name="Covert S."/>
            <person name="Cronk Q."/>
            <person name="Cunningham R."/>
            <person name="Davis J."/>
            <person name="Degroeve S."/>
            <person name="Dejardin A."/>
            <person name="Depamphilis C."/>
            <person name="Detter J."/>
            <person name="Dirks B."/>
            <person name="Dubchak I."/>
            <person name="Duplessis S."/>
            <person name="Ehlting J."/>
            <person name="Ellis B."/>
            <person name="Gendler K."/>
            <person name="Goodstein D."/>
            <person name="Gribskov M."/>
            <person name="Grimwood J."/>
            <person name="Groover A."/>
            <person name="Gunter L."/>
            <person name="Hamberger B."/>
            <person name="Heinze B."/>
            <person name="Helariutta Y."/>
            <person name="Henrissat B."/>
            <person name="Holligan D."/>
            <person name="Holt R."/>
            <person name="Huang W."/>
            <person name="Islam-Faridi N."/>
            <person name="Jones S."/>
            <person name="Jones-Rhoades M."/>
            <person name="Jorgensen R."/>
            <person name="Joshi C."/>
            <person name="Kangasjarvi J."/>
            <person name="Karlsson J."/>
            <person name="Kelleher C."/>
            <person name="Kirkpatrick R."/>
            <person name="Kirst M."/>
            <person name="Kohler A."/>
            <person name="Kalluri U."/>
            <person name="Larimer F."/>
            <person name="Leebens-Mack J."/>
            <person name="Leple J.C."/>
            <person name="Locascio P."/>
            <person name="Lou Y."/>
            <person name="Lucas S."/>
            <person name="Martin F."/>
            <person name="Montanini B."/>
            <person name="Napoli C."/>
            <person name="Nelson D.R."/>
            <person name="Nelson C."/>
            <person name="Nieminen K."/>
            <person name="Nilsson O."/>
            <person name="Pereda V."/>
            <person name="Peter G."/>
            <person name="Philippe R."/>
            <person name="Pilate G."/>
            <person name="Poliakov A."/>
            <person name="Razumovskaya J."/>
            <person name="Richardson P."/>
            <person name="Rinaldi C."/>
            <person name="Ritland K."/>
            <person name="Rouze P."/>
            <person name="Ryaboy D."/>
            <person name="Schmutz J."/>
            <person name="Schrader J."/>
            <person name="Segerman B."/>
            <person name="Shin H."/>
            <person name="Siddiqui A."/>
            <person name="Sterky F."/>
            <person name="Terry A."/>
            <person name="Tsai C.J."/>
            <person name="Uberbacher E."/>
            <person name="Unneberg P."/>
            <person name="Vahala J."/>
            <person name="Wall K."/>
            <person name="Wessler S."/>
            <person name="Yang G."/>
            <person name="Yin T."/>
            <person name="Douglas C."/>
            <person name="Marra M."/>
            <person name="Sandberg G."/>
            <person name="Van de Peer Y."/>
            <person name="Rokhsar D."/>
        </authorList>
    </citation>
    <scope>NUCLEOTIDE SEQUENCE [LARGE SCALE GENOMIC DNA]</scope>
    <source>
        <strain evidence="3">cv. Nisqually</strain>
    </source>
</reference>
<gene>
    <name evidence="2" type="ORF">POPTR_002G002500</name>
</gene>
<accession>A0A2K2BB85</accession>
<evidence type="ECO:0000259" key="1">
    <source>
        <dbReference type="Pfam" id="PF02889"/>
    </source>
</evidence>